<keyword evidence="2" id="KW-1185">Reference proteome</keyword>
<organism evidence="1 2">
    <name type="scientific">Streptomyces armeniacus</name>
    <dbReference type="NCBI Taxonomy" id="83291"/>
    <lineage>
        <taxon>Bacteria</taxon>
        <taxon>Bacillati</taxon>
        <taxon>Actinomycetota</taxon>
        <taxon>Actinomycetes</taxon>
        <taxon>Kitasatosporales</taxon>
        <taxon>Streptomycetaceae</taxon>
        <taxon>Streptomyces</taxon>
    </lineage>
</organism>
<dbReference type="InterPro" id="IPR001227">
    <property type="entry name" value="Ac_transferase_dom_sf"/>
</dbReference>
<proteinExistence type="predicted"/>
<dbReference type="Gene3D" id="3.40.366.10">
    <property type="entry name" value="Malonyl-Coenzyme A Acyl Carrier Protein, domain 2"/>
    <property type="match status" value="2"/>
</dbReference>
<gene>
    <name evidence="1" type="ORF">DVA86_14745</name>
</gene>
<dbReference type="InterPro" id="IPR016035">
    <property type="entry name" value="Acyl_Trfase/lysoPLipase"/>
</dbReference>
<sequence length="348" mass="36196">MSLAFLCGTELLDDETREIRGAGGFHEQSPVMRYQYAKFASWAGVGVSALLDPATADGHRDRARAERVALTAAMLGIHDVLGVHGIRPAVLGGFGTGALAAGCLAGALPREELFALLLDGMGGMGGLEGTAGAEGADVTDVADVRDAPDVRQDGRGPGQARAVVFLPRDRDPEWYAALDPRRVRVGASLGTEPDGTCRVLLLTGDAEALTALAGEAPEGAVRLSGGHPAVLHSPLALTEHERAVQRLRRLEFRDPEPPVCSCLEPGTLTGAGEVRDLFGRCVAEPADIGALVSGLAEQGTRLALVLGPSLPRHVIDFPFPVVHVDAPERVADAIASLLEYGVGVPTPG</sequence>
<dbReference type="SUPFAM" id="SSF52151">
    <property type="entry name" value="FabD/lysophospholipase-like"/>
    <property type="match status" value="1"/>
</dbReference>
<dbReference type="AlphaFoldDB" id="A0A345XQ10"/>
<evidence type="ECO:0008006" key="3">
    <source>
        <dbReference type="Google" id="ProtNLM"/>
    </source>
</evidence>
<accession>A0A345XQ10</accession>
<protein>
    <recommendedName>
        <fullName evidence="3">ACP S-malonyltransferase</fullName>
    </recommendedName>
</protein>
<dbReference type="RefSeq" id="WP_208878752.1">
    <property type="nucleotide sequence ID" value="NZ_CP031320.1"/>
</dbReference>
<dbReference type="Gene3D" id="3.30.70.250">
    <property type="entry name" value="Malonyl-CoA ACP transacylase, ACP-binding"/>
    <property type="match status" value="1"/>
</dbReference>
<reference evidence="1 2" key="1">
    <citation type="submission" date="2018-07" db="EMBL/GenBank/DDBJ databases">
        <title>Draft genome of the type strain Streptomyces armeniacus ATCC 15676.</title>
        <authorList>
            <person name="Labana P."/>
            <person name="Gosse J.T."/>
            <person name="Boddy C.N."/>
        </authorList>
    </citation>
    <scope>NUCLEOTIDE SEQUENCE [LARGE SCALE GENOMIC DNA]</scope>
    <source>
        <strain evidence="1 2">ATCC 15676</strain>
    </source>
</reference>
<evidence type="ECO:0000313" key="1">
    <source>
        <dbReference type="EMBL" id="AXK33726.1"/>
    </source>
</evidence>
<name>A0A345XQ10_9ACTN</name>
<dbReference type="KEGG" id="sarm:DVA86_14745"/>
<dbReference type="EMBL" id="CP031320">
    <property type="protein sequence ID" value="AXK33726.1"/>
    <property type="molecule type" value="Genomic_DNA"/>
</dbReference>
<evidence type="ECO:0000313" key="2">
    <source>
        <dbReference type="Proteomes" id="UP000254425"/>
    </source>
</evidence>
<dbReference type="Proteomes" id="UP000254425">
    <property type="component" value="Chromosome"/>
</dbReference>
<dbReference type="GO" id="GO:0016740">
    <property type="term" value="F:transferase activity"/>
    <property type="evidence" value="ECO:0007669"/>
    <property type="project" value="InterPro"/>
</dbReference>